<accession>A0A832LWG7</accession>
<proteinExistence type="predicted"/>
<evidence type="ECO:0000256" key="1">
    <source>
        <dbReference type="SAM" id="Phobius"/>
    </source>
</evidence>
<evidence type="ECO:0000313" key="2">
    <source>
        <dbReference type="EMBL" id="HGV56033.1"/>
    </source>
</evidence>
<protein>
    <recommendedName>
        <fullName evidence="3">Phosphatidate cytidylyltransferase</fullName>
    </recommendedName>
</protein>
<dbReference type="PANTHER" id="PTHR31303:SF1">
    <property type="entry name" value="CTP-DEPENDENT DIACYLGLYCEROL KINASE 1"/>
    <property type="match status" value="1"/>
</dbReference>
<keyword evidence="1" id="KW-0472">Membrane</keyword>
<dbReference type="PANTHER" id="PTHR31303">
    <property type="entry name" value="CTP-DEPENDENT DIACYLGLYCEROL KINASE 1"/>
    <property type="match status" value="1"/>
</dbReference>
<name>A0A832LWG7_9BACT</name>
<feature type="transmembrane region" description="Helical" evidence="1">
    <location>
        <begin position="32"/>
        <end position="50"/>
    </location>
</feature>
<feature type="transmembrane region" description="Helical" evidence="1">
    <location>
        <begin position="133"/>
        <end position="158"/>
    </location>
</feature>
<dbReference type="InterPro" id="IPR037997">
    <property type="entry name" value="Dgk1-like"/>
</dbReference>
<reference evidence="2" key="1">
    <citation type="journal article" date="2020" name="mSystems">
        <title>Genome- and Community-Level Interaction Insights into Carbon Utilization and Element Cycling Functions of Hydrothermarchaeota in Hydrothermal Sediment.</title>
        <authorList>
            <person name="Zhou Z."/>
            <person name="Liu Y."/>
            <person name="Xu W."/>
            <person name="Pan J."/>
            <person name="Luo Z.H."/>
            <person name="Li M."/>
        </authorList>
    </citation>
    <scope>NUCLEOTIDE SEQUENCE [LARGE SCALE GENOMIC DNA]</scope>
    <source>
        <strain evidence="2">SpSt-605</strain>
    </source>
</reference>
<comment type="caution">
    <text evidence="2">The sequence shown here is derived from an EMBL/GenBank/DDBJ whole genome shotgun (WGS) entry which is preliminary data.</text>
</comment>
<sequence>MGINWKRKLFHLSSALFFLALTKVLPDNQFRFILLIILMGTLLFEGFRLWKPQALPLRSFWEPLLREREKRGVSDALWFVLGLFGASIIAPYNYLQPLILILGISDPLAELTGRKWGRIRLARGKTLEGALGFALSAFLITLLSFPNATLNTLFFLVIPLTFVELLTRKDNLWIPLVGGIILNLYLKK</sequence>
<keyword evidence="1" id="KW-1133">Transmembrane helix</keyword>
<dbReference type="EMBL" id="DSZU01000148">
    <property type="protein sequence ID" value="HGV56033.1"/>
    <property type="molecule type" value="Genomic_DNA"/>
</dbReference>
<feature type="transmembrane region" description="Helical" evidence="1">
    <location>
        <begin position="71"/>
        <end position="89"/>
    </location>
</feature>
<organism evidence="2">
    <name type="scientific">Caldimicrobium thiodismutans</name>
    <dbReference type="NCBI Taxonomy" id="1653476"/>
    <lineage>
        <taxon>Bacteria</taxon>
        <taxon>Pseudomonadati</taxon>
        <taxon>Thermodesulfobacteriota</taxon>
        <taxon>Thermodesulfobacteria</taxon>
        <taxon>Thermodesulfobacteriales</taxon>
        <taxon>Thermodesulfobacteriaceae</taxon>
        <taxon>Caldimicrobium</taxon>
    </lineage>
</organism>
<feature type="transmembrane region" description="Helical" evidence="1">
    <location>
        <begin position="170"/>
        <end position="186"/>
    </location>
</feature>
<dbReference type="AlphaFoldDB" id="A0A832LWG7"/>
<gene>
    <name evidence="2" type="ORF">ENT73_08160</name>
</gene>
<evidence type="ECO:0008006" key="3">
    <source>
        <dbReference type="Google" id="ProtNLM"/>
    </source>
</evidence>
<keyword evidence="1" id="KW-0812">Transmembrane</keyword>
<dbReference type="GO" id="GO:0004143">
    <property type="term" value="F:ATP-dependent diacylglycerol kinase activity"/>
    <property type="evidence" value="ECO:0007669"/>
    <property type="project" value="InterPro"/>
</dbReference>